<keyword evidence="4" id="KW-1185">Reference proteome</keyword>
<organism evidence="3 4">
    <name type="scientific">Methanosphaerula palustris (strain ATCC BAA-1556 / DSM 19958 / E1-9c)</name>
    <dbReference type="NCBI Taxonomy" id="521011"/>
    <lineage>
        <taxon>Archaea</taxon>
        <taxon>Methanobacteriati</taxon>
        <taxon>Methanobacteriota</taxon>
        <taxon>Stenosarchaea group</taxon>
        <taxon>Methanomicrobia</taxon>
        <taxon>Methanomicrobiales</taxon>
        <taxon>Methanoregulaceae</taxon>
        <taxon>Methanosphaerula</taxon>
    </lineage>
</organism>
<proteinExistence type="inferred from homology"/>
<dbReference type="GeneID" id="7271211"/>
<evidence type="ECO:0000256" key="1">
    <source>
        <dbReference type="ARBA" id="ARBA00006969"/>
    </source>
</evidence>
<dbReference type="Pfam" id="PF03686">
    <property type="entry name" value="UPF0146"/>
    <property type="match status" value="1"/>
</dbReference>
<dbReference type="Gene3D" id="3.40.50.150">
    <property type="entry name" value="Vaccinia Virus protein VP39"/>
    <property type="match status" value="1"/>
</dbReference>
<accession>B8GJY8</accession>
<comment type="similarity">
    <text evidence="1 2">Belongs to the UPF0146 family.</text>
</comment>
<evidence type="ECO:0000313" key="4">
    <source>
        <dbReference type="Proteomes" id="UP000002457"/>
    </source>
</evidence>
<dbReference type="InterPro" id="IPR005353">
    <property type="entry name" value="UPF0146"/>
</dbReference>
<reference evidence="3 4" key="1">
    <citation type="journal article" date="2015" name="Genome Announc.">
        <title>Complete Genome Sequence of Methanosphaerula palustris E1-9CT, a Hydrogenotrophic Methanogen Isolated from a Minerotrophic Fen Peatland.</title>
        <authorList>
            <person name="Cadillo-Quiroz H."/>
            <person name="Browne P."/>
            <person name="Kyrpides N."/>
            <person name="Woyke T."/>
            <person name="Goodwin L."/>
            <person name="Detter C."/>
            <person name="Yavitt J.B."/>
            <person name="Zinder S.H."/>
        </authorList>
    </citation>
    <scope>NUCLEOTIDE SEQUENCE [LARGE SCALE GENOMIC DNA]</scope>
    <source>
        <strain evidence="4">ATCC BAA-1556 / DSM 19958 / E1-9c</strain>
    </source>
</reference>
<dbReference type="AlphaFoldDB" id="B8GJY8"/>
<dbReference type="HOGENOM" id="CLU_148458_0_0_2"/>
<dbReference type="Proteomes" id="UP000002457">
    <property type="component" value="Chromosome"/>
</dbReference>
<name>B8GJY8_METPE</name>
<dbReference type="EMBL" id="CP001338">
    <property type="protein sequence ID" value="ACL17059.1"/>
    <property type="molecule type" value="Genomic_DNA"/>
</dbReference>
<protein>
    <recommendedName>
        <fullName evidence="2">UPF0146 protein Mpal_1752</fullName>
    </recommendedName>
</protein>
<dbReference type="STRING" id="521011.Mpal_1752"/>
<dbReference type="OrthoDB" id="59816at2157"/>
<dbReference type="KEGG" id="mpl:Mpal_1752"/>
<sequence>MEGYKHIEHLIGTYLGARYKDVVEVGIGQNTVAAEVIRDADVRVRCTDVHPLDPPAGIDFTLDDIFGPDLSFYWGADLIYAIRPGVEMIPSLIALATELDADLVVYHLGDEVYLDGGVTIDCGVRLHQYRVSSEQSGLMD</sequence>
<dbReference type="RefSeq" id="WP_012618378.1">
    <property type="nucleotide sequence ID" value="NC_011832.1"/>
</dbReference>
<dbReference type="eggNOG" id="arCOG04385">
    <property type="taxonomic scope" value="Archaea"/>
</dbReference>
<gene>
    <name evidence="3" type="ordered locus">Mpal_1752</name>
</gene>
<evidence type="ECO:0000313" key="3">
    <source>
        <dbReference type="EMBL" id="ACL17059.1"/>
    </source>
</evidence>
<dbReference type="InterPro" id="IPR029063">
    <property type="entry name" value="SAM-dependent_MTases_sf"/>
</dbReference>
<evidence type="ECO:0000256" key="2">
    <source>
        <dbReference type="HAMAP-Rule" id="MF_00341"/>
    </source>
</evidence>
<dbReference type="HAMAP" id="MF_00341">
    <property type="entry name" value="UPF0146"/>
    <property type="match status" value="1"/>
</dbReference>